<evidence type="ECO:0000313" key="16">
    <source>
        <dbReference type="Proteomes" id="UP000078476"/>
    </source>
</evidence>
<dbReference type="PANTHER" id="PTHR30580:SF0">
    <property type="entry name" value="PRIMOSOMAL PROTEIN N"/>
    <property type="match status" value="1"/>
</dbReference>
<evidence type="ECO:0000256" key="8">
    <source>
        <dbReference type="ARBA" id="ARBA00022840"/>
    </source>
</evidence>
<evidence type="ECO:0000256" key="10">
    <source>
        <dbReference type="ARBA" id="ARBA00023235"/>
    </source>
</evidence>
<comment type="function">
    <text evidence="12">Initiates the restart of stalled replication forks, which reloads the replicative helicase on sites other than the origin of replication. Recognizes and binds to abandoned replication forks and remodels them to uncover a helicase loading site. Promotes assembly of the primosome at these replication forks.</text>
</comment>
<dbReference type="SMART" id="SM00487">
    <property type="entry name" value="DEXDc"/>
    <property type="match status" value="1"/>
</dbReference>
<dbReference type="PANTHER" id="PTHR30580">
    <property type="entry name" value="PRIMOSOMAL PROTEIN N"/>
    <property type="match status" value="1"/>
</dbReference>
<evidence type="ECO:0000259" key="14">
    <source>
        <dbReference type="PROSITE" id="PS51194"/>
    </source>
</evidence>
<dbReference type="Pfam" id="PF17764">
    <property type="entry name" value="PriA_3primeBD"/>
    <property type="match status" value="1"/>
</dbReference>
<dbReference type="InterPro" id="IPR041236">
    <property type="entry name" value="PriA_C"/>
</dbReference>
<dbReference type="AlphaFoldDB" id="A0A177NBI9"/>
<organism evidence="15 16">
    <name type="scientific">Methylomonas lenta</name>
    <dbReference type="NCBI Taxonomy" id="980561"/>
    <lineage>
        <taxon>Bacteria</taxon>
        <taxon>Pseudomonadati</taxon>
        <taxon>Pseudomonadota</taxon>
        <taxon>Gammaproteobacteria</taxon>
        <taxon>Methylococcales</taxon>
        <taxon>Methylococcaceae</taxon>
        <taxon>Methylomonas</taxon>
    </lineage>
</organism>
<dbReference type="FunFam" id="3.40.1440.60:FF:000001">
    <property type="entry name" value="Primosomal protein N"/>
    <property type="match status" value="1"/>
</dbReference>
<dbReference type="EMBL" id="LUUI01000102">
    <property type="protein sequence ID" value="OAI15408.1"/>
    <property type="molecule type" value="Genomic_DNA"/>
</dbReference>
<evidence type="ECO:0000256" key="7">
    <source>
        <dbReference type="ARBA" id="ARBA00022833"/>
    </source>
</evidence>
<proteinExistence type="inferred from homology"/>
<comment type="caution">
    <text evidence="15">The sequence shown here is derived from an EMBL/GenBank/DDBJ whole genome shotgun (WGS) entry which is preliminary data.</text>
</comment>
<evidence type="ECO:0000256" key="6">
    <source>
        <dbReference type="ARBA" id="ARBA00022806"/>
    </source>
</evidence>
<dbReference type="GO" id="GO:0016887">
    <property type="term" value="F:ATP hydrolysis activity"/>
    <property type="evidence" value="ECO:0007669"/>
    <property type="project" value="RHEA"/>
</dbReference>
<evidence type="ECO:0000313" key="15">
    <source>
        <dbReference type="EMBL" id="OAI15408.1"/>
    </source>
</evidence>
<dbReference type="GO" id="GO:1990077">
    <property type="term" value="C:primosome complex"/>
    <property type="evidence" value="ECO:0007669"/>
    <property type="project" value="UniProtKB-UniRule"/>
</dbReference>
<keyword evidence="16" id="KW-1185">Reference proteome</keyword>
<feature type="binding site" evidence="12">
    <location>
        <position position="455"/>
    </location>
    <ligand>
        <name>Zn(2+)</name>
        <dbReference type="ChEBI" id="CHEBI:29105"/>
        <label>2</label>
    </ligand>
</feature>
<gene>
    <name evidence="12" type="primary">priA</name>
    <name evidence="15" type="ORF">A1359_00520</name>
</gene>
<dbReference type="OrthoDB" id="9759544at2"/>
<keyword evidence="4 12" id="KW-0547">Nucleotide-binding</keyword>
<dbReference type="GO" id="GO:0006270">
    <property type="term" value="P:DNA replication initiation"/>
    <property type="evidence" value="ECO:0007669"/>
    <property type="project" value="TreeGrafter"/>
</dbReference>
<dbReference type="Gene3D" id="3.40.50.300">
    <property type="entry name" value="P-loop containing nucleotide triphosphate hydrolases"/>
    <property type="match status" value="2"/>
</dbReference>
<dbReference type="Pfam" id="PF18074">
    <property type="entry name" value="PriA_C"/>
    <property type="match status" value="1"/>
</dbReference>
<dbReference type="CDD" id="cd18804">
    <property type="entry name" value="SF2_C_priA"/>
    <property type="match status" value="1"/>
</dbReference>
<dbReference type="GO" id="GO:0043138">
    <property type="term" value="F:3'-5' DNA helicase activity"/>
    <property type="evidence" value="ECO:0007669"/>
    <property type="project" value="UniProtKB-EC"/>
</dbReference>
<dbReference type="PROSITE" id="PS51192">
    <property type="entry name" value="HELICASE_ATP_BIND_1"/>
    <property type="match status" value="1"/>
</dbReference>
<comment type="cofactor">
    <cofactor evidence="12">
        <name>Zn(2+)</name>
        <dbReference type="ChEBI" id="CHEBI:29105"/>
    </cofactor>
    <text evidence="12">Binds 2 zinc ions per subunit.</text>
</comment>
<dbReference type="InterPro" id="IPR027417">
    <property type="entry name" value="P-loop_NTPase"/>
</dbReference>
<accession>A0A177NBI9</accession>
<dbReference type="GO" id="GO:0003677">
    <property type="term" value="F:DNA binding"/>
    <property type="evidence" value="ECO:0007669"/>
    <property type="project" value="UniProtKB-UniRule"/>
</dbReference>
<protein>
    <recommendedName>
        <fullName evidence="12">Replication restart protein PriA</fullName>
    </recommendedName>
    <alternativeName>
        <fullName evidence="12">ATP-dependent DNA helicase PriA</fullName>
        <ecNumber evidence="12">5.6.2.4</ecNumber>
    </alternativeName>
    <alternativeName>
        <fullName evidence="12">DNA 3'-5' helicase PriA</fullName>
    </alternativeName>
</protein>
<feature type="binding site" evidence="12">
    <location>
        <position position="470"/>
    </location>
    <ligand>
        <name>Zn(2+)</name>
        <dbReference type="ChEBI" id="CHEBI:29105"/>
        <label>2</label>
    </ligand>
</feature>
<dbReference type="SUPFAM" id="SSF52540">
    <property type="entry name" value="P-loop containing nucleoside triphosphate hydrolases"/>
    <property type="match status" value="1"/>
</dbReference>
<keyword evidence="2 12" id="KW-0235">DNA replication</keyword>
<dbReference type="Gene3D" id="3.40.1440.60">
    <property type="entry name" value="PriA, 3(prime) DNA-binding domain"/>
    <property type="match status" value="1"/>
</dbReference>
<dbReference type="CDD" id="cd17929">
    <property type="entry name" value="DEXHc_priA"/>
    <property type="match status" value="1"/>
</dbReference>
<dbReference type="InterPro" id="IPR001650">
    <property type="entry name" value="Helicase_C-like"/>
</dbReference>
<dbReference type="NCBIfam" id="NF004065">
    <property type="entry name" value="PRK05580.1-1"/>
    <property type="match status" value="1"/>
</dbReference>
<evidence type="ECO:0000256" key="5">
    <source>
        <dbReference type="ARBA" id="ARBA00022801"/>
    </source>
</evidence>
<dbReference type="InterPro" id="IPR040498">
    <property type="entry name" value="PriA_CRR"/>
</dbReference>
<feature type="binding site" evidence="12">
    <location>
        <position position="443"/>
    </location>
    <ligand>
        <name>Zn(2+)</name>
        <dbReference type="ChEBI" id="CHEBI:29105"/>
        <label>1</label>
    </ligand>
</feature>
<dbReference type="EC" id="5.6.2.4" evidence="12"/>
<dbReference type="InterPro" id="IPR042115">
    <property type="entry name" value="PriA_3primeBD_sf"/>
</dbReference>
<feature type="binding site" evidence="12">
    <location>
        <position position="473"/>
    </location>
    <ligand>
        <name>Zn(2+)</name>
        <dbReference type="ChEBI" id="CHEBI:29105"/>
        <label>2</label>
    </ligand>
</feature>
<dbReference type="HAMAP" id="MF_00983">
    <property type="entry name" value="PriA"/>
    <property type="match status" value="1"/>
</dbReference>
<evidence type="ECO:0000259" key="13">
    <source>
        <dbReference type="PROSITE" id="PS51192"/>
    </source>
</evidence>
<keyword evidence="9 12" id="KW-0238">DNA-binding</keyword>
<evidence type="ECO:0000256" key="9">
    <source>
        <dbReference type="ARBA" id="ARBA00023125"/>
    </source>
</evidence>
<comment type="catalytic activity">
    <reaction evidence="12">
        <text>Couples ATP hydrolysis with the unwinding of duplex DNA by translocating in the 3'-5' direction.</text>
        <dbReference type="EC" id="5.6.2.4"/>
    </reaction>
</comment>
<feature type="domain" description="Helicase C-terminal" evidence="14">
    <location>
        <begin position="478"/>
        <end position="635"/>
    </location>
</feature>
<keyword evidence="1 12" id="KW-0639">Primosome</keyword>
<dbReference type="NCBIfam" id="NF004067">
    <property type="entry name" value="PRK05580.1-4"/>
    <property type="match status" value="1"/>
</dbReference>
<evidence type="ECO:0000256" key="12">
    <source>
        <dbReference type="HAMAP-Rule" id="MF_00983"/>
    </source>
</evidence>
<keyword evidence="5 12" id="KW-0378">Hydrolase</keyword>
<comment type="similarity">
    <text evidence="12">Belongs to the helicase family. PriA subfamily.</text>
</comment>
<keyword evidence="8 12" id="KW-0067">ATP-binding</keyword>
<feature type="domain" description="Helicase ATP-binding" evidence="13">
    <location>
        <begin position="218"/>
        <end position="384"/>
    </location>
</feature>
<evidence type="ECO:0000256" key="2">
    <source>
        <dbReference type="ARBA" id="ARBA00022705"/>
    </source>
</evidence>
<dbReference type="GO" id="GO:0006269">
    <property type="term" value="P:DNA replication, synthesis of primer"/>
    <property type="evidence" value="ECO:0007669"/>
    <property type="project" value="UniProtKB-KW"/>
</dbReference>
<comment type="subunit">
    <text evidence="12">Component of the replication restart primosome.</text>
</comment>
<dbReference type="InterPro" id="IPR005259">
    <property type="entry name" value="PriA"/>
</dbReference>
<name>A0A177NBI9_9GAMM</name>
<comment type="catalytic activity">
    <reaction evidence="11 12">
        <text>ATP + H2O = ADP + phosphate + H(+)</text>
        <dbReference type="Rhea" id="RHEA:13065"/>
        <dbReference type="ChEBI" id="CHEBI:15377"/>
        <dbReference type="ChEBI" id="CHEBI:15378"/>
        <dbReference type="ChEBI" id="CHEBI:30616"/>
        <dbReference type="ChEBI" id="CHEBI:43474"/>
        <dbReference type="ChEBI" id="CHEBI:456216"/>
        <dbReference type="EC" id="5.6.2.4"/>
    </reaction>
</comment>
<keyword evidence="3 12" id="KW-0479">Metal-binding</keyword>
<dbReference type="InterPro" id="IPR011545">
    <property type="entry name" value="DEAD/DEAH_box_helicase_dom"/>
</dbReference>
<dbReference type="GO" id="GO:0006302">
    <property type="term" value="P:double-strand break repair"/>
    <property type="evidence" value="ECO:0007669"/>
    <property type="project" value="InterPro"/>
</dbReference>
<dbReference type="GO" id="GO:0006310">
    <property type="term" value="P:DNA recombination"/>
    <property type="evidence" value="ECO:0007669"/>
    <property type="project" value="InterPro"/>
</dbReference>
<dbReference type="GO" id="GO:0005524">
    <property type="term" value="F:ATP binding"/>
    <property type="evidence" value="ECO:0007669"/>
    <property type="project" value="UniProtKB-UniRule"/>
</dbReference>
<dbReference type="InterPro" id="IPR041222">
    <property type="entry name" value="PriA_3primeBD"/>
</dbReference>
<evidence type="ECO:0000256" key="3">
    <source>
        <dbReference type="ARBA" id="ARBA00022723"/>
    </source>
</evidence>
<keyword evidence="6 12" id="KW-0347">Helicase</keyword>
<reference evidence="15 16" key="1">
    <citation type="submission" date="2016-03" db="EMBL/GenBank/DDBJ databases">
        <authorList>
            <person name="Ploux O."/>
        </authorList>
    </citation>
    <scope>NUCLEOTIDE SEQUENCE [LARGE SCALE GENOMIC DNA]</scope>
    <source>
        <strain evidence="15 16">R-45370</strain>
    </source>
</reference>
<keyword evidence="10 12" id="KW-0413">Isomerase</keyword>
<evidence type="ECO:0000256" key="4">
    <source>
        <dbReference type="ARBA" id="ARBA00022741"/>
    </source>
</evidence>
<feature type="binding site" evidence="12">
    <location>
        <position position="486"/>
    </location>
    <ligand>
        <name>Zn(2+)</name>
        <dbReference type="ChEBI" id="CHEBI:29105"/>
        <label>1</label>
    </ligand>
</feature>
<dbReference type="GO" id="GO:0008270">
    <property type="term" value="F:zinc ion binding"/>
    <property type="evidence" value="ECO:0007669"/>
    <property type="project" value="UniProtKB-UniRule"/>
</dbReference>
<dbReference type="Proteomes" id="UP000078476">
    <property type="component" value="Unassembled WGS sequence"/>
</dbReference>
<dbReference type="FunFam" id="3.40.50.300:FF:000489">
    <property type="entry name" value="Primosome assembly protein PriA"/>
    <property type="match status" value="1"/>
</dbReference>
<dbReference type="SMART" id="SM00490">
    <property type="entry name" value="HELICc"/>
    <property type="match status" value="1"/>
</dbReference>
<dbReference type="NCBIfam" id="TIGR00595">
    <property type="entry name" value="priA"/>
    <property type="match status" value="1"/>
</dbReference>
<dbReference type="PROSITE" id="PS51194">
    <property type="entry name" value="HELICASE_CTER"/>
    <property type="match status" value="1"/>
</dbReference>
<dbReference type="RefSeq" id="WP_066982249.1">
    <property type="nucleotide sequence ID" value="NZ_LUUI01000102.1"/>
</dbReference>
<dbReference type="Pfam" id="PF00271">
    <property type="entry name" value="Helicase_C"/>
    <property type="match status" value="1"/>
</dbReference>
<keyword evidence="7 12" id="KW-0862">Zinc</keyword>
<dbReference type="InterPro" id="IPR014001">
    <property type="entry name" value="Helicase_ATP-bd"/>
</dbReference>
<dbReference type="STRING" id="980561.A1359_00520"/>
<evidence type="ECO:0000256" key="11">
    <source>
        <dbReference type="ARBA" id="ARBA00048988"/>
    </source>
</evidence>
<feature type="binding site" evidence="12">
    <location>
        <position position="452"/>
    </location>
    <ligand>
        <name>Zn(2+)</name>
        <dbReference type="ChEBI" id="CHEBI:29105"/>
        <label>2</label>
    </ligand>
</feature>
<feature type="binding site" evidence="12">
    <location>
        <position position="446"/>
    </location>
    <ligand>
        <name>Zn(2+)</name>
        <dbReference type="ChEBI" id="CHEBI:29105"/>
        <label>1</label>
    </ligand>
</feature>
<sequence length="738" mass="82471">MAKCDTSAKLIWQIAIPVPLERLFDYWPPEHYPLNSIQPGMRVTVPFGKSHKVGVVMRVMKASDSSVDLNRLKHVAQVLDTEPLLSTKDLQLLHWASRYYHHAIGEVIATAFPVALRQGKPAVLQRENCYGLTKLGRNTEPAQLKRAPKQQALLAVFQNSQQTFELADIAEHKAALKSLLEKGLLIEQPRQTVDTDRLEKPVGLVANPEQLHAIDSVISSLHRFSVSLLQGVTGSGKTEVYMQVISEALQYNLQVLVLLPEITLTPQLEQRFRQRFNVPMVCFHSKFNDSQRLHAWLSLQQGSASIMLGTRSALFTPMQRPGLIILDEEHDSSFKQQEGFRFSARDVAIARAKMLNIPVLLGSATPSLESLFNVTRQRYQLLELSSRAGNAIEPVFQILDIRNKPLQDGLSEPLITEIQTTLARGQQALLFLNRRGYAPVQICHGCGWVSRCGRCDANMVIHASERRLRCHHCGAEQSLPKQCPACKTGELQPLGLGTERIEQTLTVLFPGKNLIRLDRDTTQRKGALEAYLEQINSGHADIILGTQMLAKGHHFPDVTLVAILDVDSGLFSVDFHAGEKLAQMIVQVAGRAGRANNRGRVVLQTRQPQHPLLTTLIDKGYRAFAESALQERKLAGLPPYSHQALLRTHASDAQAPQAFLQAVCQLLQQNKNDKTLVLGPVSAPMARRAGQFRFQLLLQSAHRKDLHHLLDLVLPQVVKLKEAKKVRWSLDIDPVDLY</sequence>
<dbReference type="Pfam" id="PF00270">
    <property type="entry name" value="DEAD"/>
    <property type="match status" value="1"/>
</dbReference>
<dbReference type="Pfam" id="PF18319">
    <property type="entry name" value="Zn_ribbon_PriA"/>
    <property type="match status" value="1"/>
</dbReference>
<evidence type="ECO:0000256" key="1">
    <source>
        <dbReference type="ARBA" id="ARBA00022515"/>
    </source>
</evidence>
<feature type="binding site" evidence="12">
    <location>
        <position position="483"/>
    </location>
    <ligand>
        <name>Zn(2+)</name>
        <dbReference type="ChEBI" id="CHEBI:29105"/>
        <label>1</label>
    </ligand>
</feature>